<reference evidence="7 8" key="1">
    <citation type="submission" date="2023-01" db="EMBL/GenBank/DDBJ databases">
        <title>Analysis of 21 Apiospora genomes using comparative genomics revels a genus with tremendous synthesis potential of carbohydrate active enzymes and secondary metabolites.</title>
        <authorList>
            <person name="Sorensen T."/>
        </authorList>
    </citation>
    <scope>NUCLEOTIDE SEQUENCE [LARGE SCALE GENOMIC DNA]</scope>
    <source>
        <strain evidence="7 8">CBS 33761</strain>
    </source>
</reference>
<feature type="compositionally biased region" description="Basic and acidic residues" evidence="5">
    <location>
        <begin position="127"/>
        <end position="137"/>
    </location>
</feature>
<evidence type="ECO:0000256" key="1">
    <source>
        <dbReference type="ARBA" id="ARBA00004167"/>
    </source>
</evidence>
<keyword evidence="2 6" id="KW-0812">Transmembrane</keyword>
<keyword evidence="8" id="KW-1185">Reference proteome</keyword>
<dbReference type="EMBL" id="JAQQWK010000009">
    <property type="protein sequence ID" value="KAK8034126.1"/>
    <property type="molecule type" value="Genomic_DNA"/>
</dbReference>
<accession>A0ABR1SIH0</accession>
<dbReference type="PANTHER" id="PTHR15549">
    <property type="entry name" value="PAIRED IMMUNOGLOBULIN-LIKE TYPE 2 RECEPTOR"/>
    <property type="match status" value="1"/>
</dbReference>
<proteinExistence type="predicted"/>
<gene>
    <name evidence="7" type="ORF">PG993_009121</name>
</gene>
<evidence type="ECO:0000256" key="3">
    <source>
        <dbReference type="ARBA" id="ARBA00022989"/>
    </source>
</evidence>
<evidence type="ECO:0000256" key="2">
    <source>
        <dbReference type="ARBA" id="ARBA00022692"/>
    </source>
</evidence>
<dbReference type="CDD" id="cd12087">
    <property type="entry name" value="TM_EGFR-like"/>
    <property type="match status" value="1"/>
</dbReference>
<evidence type="ECO:0000313" key="7">
    <source>
        <dbReference type="EMBL" id="KAK8034126.1"/>
    </source>
</evidence>
<evidence type="ECO:0000256" key="4">
    <source>
        <dbReference type="ARBA" id="ARBA00023136"/>
    </source>
</evidence>
<sequence length="158" mass="16445">MNWACCNDTKGWAGNCAQPLPGNPALGEPFQAPAPGELLQYFSIPAAGYVQQTSSPSSPSATGPSQSTDSSATSGNSLSAGASAGIGVGVGLGTSMVVIGAGLWVLRRRHRKHVPEQNKGLEQQRQSGDKAVIHQETSRGCVGHQELDNVIRPRELQA</sequence>
<evidence type="ECO:0000256" key="5">
    <source>
        <dbReference type="SAM" id="MobiDB-lite"/>
    </source>
</evidence>
<keyword evidence="3 6" id="KW-1133">Transmembrane helix</keyword>
<evidence type="ECO:0000256" key="6">
    <source>
        <dbReference type="SAM" id="Phobius"/>
    </source>
</evidence>
<dbReference type="InterPro" id="IPR051694">
    <property type="entry name" value="Immunoregulatory_rcpt-like"/>
</dbReference>
<feature type="region of interest" description="Disordered" evidence="5">
    <location>
        <begin position="50"/>
        <end position="80"/>
    </location>
</feature>
<feature type="transmembrane region" description="Helical" evidence="6">
    <location>
        <begin position="84"/>
        <end position="106"/>
    </location>
</feature>
<comment type="caution">
    <text evidence="7">The sequence shown here is derived from an EMBL/GenBank/DDBJ whole genome shotgun (WGS) entry which is preliminary data.</text>
</comment>
<evidence type="ECO:0000313" key="8">
    <source>
        <dbReference type="Proteomes" id="UP001444661"/>
    </source>
</evidence>
<dbReference type="PANTHER" id="PTHR15549:SF26">
    <property type="entry name" value="AXIAL BUDDING PATTERN PROTEIN 2-RELATED"/>
    <property type="match status" value="1"/>
</dbReference>
<organism evidence="7 8">
    <name type="scientific">Apiospora rasikravindrae</name>
    <dbReference type="NCBI Taxonomy" id="990691"/>
    <lineage>
        <taxon>Eukaryota</taxon>
        <taxon>Fungi</taxon>
        <taxon>Dikarya</taxon>
        <taxon>Ascomycota</taxon>
        <taxon>Pezizomycotina</taxon>
        <taxon>Sordariomycetes</taxon>
        <taxon>Xylariomycetidae</taxon>
        <taxon>Amphisphaeriales</taxon>
        <taxon>Apiosporaceae</taxon>
        <taxon>Apiospora</taxon>
    </lineage>
</organism>
<feature type="region of interest" description="Disordered" evidence="5">
    <location>
        <begin position="115"/>
        <end position="139"/>
    </location>
</feature>
<dbReference type="Proteomes" id="UP001444661">
    <property type="component" value="Unassembled WGS sequence"/>
</dbReference>
<keyword evidence="4 6" id="KW-0472">Membrane</keyword>
<feature type="compositionally biased region" description="Low complexity" evidence="5">
    <location>
        <begin position="51"/>
        <end position="80"/>
    </location>
</feature>
<protein>
    <submittedName>
        <fullName evidence="7">Uncharacterized protein</fullName>
    </submittedName>
</protein>
<name>A0ABR1SIH0_9PEZI</name>
<comment type="subcellular location">
    <subcellularLocation>
        <location evidence="1">Membrane</location>
        <topology evidence="1">Single-pass membrane protein</topology>
    </subcellularLocation>
</comment>